<dbReference type="Proteomes" id="UP000622890">
    <property type="component" value="Unassembled WGS sequence"/>
</dbReference>
<sequence>MKTSNSVSCGGNALRRSLAAASLGLLFVLAACGGGGNDSGSSSGGSSDAAQNSAPRSTTPTSGSGTSGSTAQDGTALAANAVSVVVDAGPAGNTVNVPYTSVTICAPGTNRCQTIDHMIVDTGSSGIRVFSSLLDPSLGLPQQSTSAGALGECTQFADSSVWGPVRLADVRIGGETAASLPVQTMSDPNFANIPSACSSTGVVAATVQSFGGNGIIGIGPQREDCGSSCAQSANIGVYYACSSSTCQGVAVPAAQQVSNPVAKFAVNNNGVLLKMPSLPGGTVGTAIGTLVFGIGTAGNNGLGNATVYTISASTGTFTTVYKGRTFRSAFIDSGSNGYFFNDTTIPACSSGFYCPPSSQTLTATNTGLNNASGTVNFTVANAQSLFSTNNTAFDSLGGSGLASTMFDWGLPFFFGRNVFTAIEGASTSGGTGPYFAY</sequence>
<evidence type="ECO:0000313" key="4">
    <source>
        <dbReference type="Proteomes" id="UP000622890"/>
    </source>
</evidence>
<feature type="chain" id="PRO_5036851355" evidence="2">
    <location>
        <begin position="34"/>
        <end position="437"/>
    </location>
</feature>
<dbReference type="RefSeq" id="WP_200590984.1">
    <property type="nucleotide sequence ID" value="NZ_JAEPBG010000002.1"/>
</dbReference>
<evidence type="ECO:0000313" key="3">
    <source>
        <dbReference type="EMBL" id="MBK4734218.1"/>
    </source>
</evidence>
<accession>A0A934W6D0</accession>
<proteinExistence type="predicted"/>
<name>A0A934W6D0_9BURK</name>
<protein>
    <submittedName>
        <fullName evidence="3">DUF3443 domain-containing protein</fullName>
    </submittedName>
</protein>
<keyword evidence="2" id="KW-0732">Signal</keyword>
<gene>
    <name evidence="3" type="ORF">JJB74_06315</name>
</gene>
<keyword evidence="4" id="KW-1185">Reference proteome</keyword>
<evidence type="ECO:0000256" key="1">
    <source>
        <dbReference type="SAM" id="MobiDB-lite"/>
    </source>
</evidence>
<comment type="caution">
    <text evidence="3">The sequence shown here is derived from an EMBL/GenBank/DDBJ whole genome shotgun (WGS) entry which is preliminary data.</text>
</comment>
<feature type="compositionally biased region" description="Low complexity" evidence="1">
    <location>
        <begin position="39"/>
        <end position="70"/>
    </location>
</feature>
<dbReference type="AlphaFoldDB" id="A0A934W6D0"/>
<dbReference type="Pfam" id="PF11925">
    <property type="entry name" value="DUF3443"/>
    <property type="match status" value="1"/>
</dbReference>
<organism evidence="3 4">
    <name type="scientific">Noviherbaspirillum pedocola</name>
    <dbReference type="NCBI Taxonomy" id="2801341"/>
    <lineage>
        <taxon>Bacteria</taxon>
        <taxon>Pseudomonadati</taxon>
        <taxon>Pseudomonadota</taxon>
        <taxon>Betaproteobacteria</taxon>
        <taxon>Burkholderiales</taxon>
        <taxon>Oxalobacteraceae</taxon>
        <taxon>Noviherbaspirillum</taxon>
    </lineage>
</organism>
<reference evidence="3" key="1">
    <citation type="submission" date="2021-01" db="EMBL/GenBank/DDBJ databases">
        <title>Genome sequence of strain Noviherbaspirillum sp. DKR-6.</title>
        <authorList>
            <person name="Chaudhary D.K."/>
        </authorList>
    </citation>
    <scope>NUCLEOTIDE SEQUENCE</scope>
    <source>
        <strain evidence="3">DKR-6</strain>
    </source>
</reference>
<feature type="region of interest" description="Disordered" evidence="1">
    <location>
        <begin position="37"/>
        <end position="72"/>
    </location>
</feature>
<evidence type="ECO:0000256" key="2">
    <source>
        <dbReference type="SAM" id="SignalP"/>
    </source>
</evidence>
<dbReference type="PROSITE" id="PS51257">
    <property type="entry name" value="PROKAR_LIPOPROTEIN"/>
    <property type="match status" value="1"/>
</dbReference>
<dbReference type="InterPro" id="IPR021847">
    <property type="entry name" value="DUF3443"/>
</dbReference>
<feature type="signal peptide" evidence="2">
    <location>
        <begin position="1"/>
        <end position="33"/>
    </location>
</feature>
<dbReference type="EMBL" id="JAEPBG010000002">
    <property type="protein sequence ID" value="MBK4734218.1"/>
    <property type="molecule type" value="Genomic_DNA"/>
</dbReference>